<feature type="compositionally biased region" description="Basic and acidic residues" evidence="1">
    <location>
        <begin position="18"/>
        <end position="27"/>
    </location>
</feature>
<keyword evidence="3" id="KW-1185">Reference proteome</keyword>
<name>A0A2I0AL57_9ASPA</name>
<protein>
    <submittedName>
        <fullName evidence="2">Uncharacterized protein</fullName>
    </submittedName>
</protein>
<evidence type="ECO:0000256" key="1">
    <source>
        <dbReference type="SAM" id="MobiDB-lite"/>
    </source>
</evidence>
<evidence type="ECO:0000313" key="3">
    <source>
        <dbReference type="Proteomes" id="UP000236161"/>
    </source>
</evidence>
<feature type="region of interest" description="Disordered" evidence="1">
    <location>
        <begin position="1"/>
        <end position="27"/>
    </location>
</feature>
<evidence type="ECO:0000313" key="2">
    <source>
        <dbReference type="EMBL" id="PKA56274.1"/>
    </source>
</evidence>
<dbReference type="AlphaFoldDB" id="A0A2I0AL57"/>
<dbReference type="Proteomes" id="UP000236161">
    <property type="component" value="Unassembled WGS sequence"/>
</dbReference>
<gene>
    <name evidence="2" type="ORF">AXF42_Ash011204</name>
</gene>
<accession>A0A2I0AL57</accession>
<sequence length="94" mass="10528">MSLPPVIPAAAAGSSSEPDPRNGRAWGFKKEEQALRWDRAAGWLVESREAGLLARLHPSRRRPPHVARSAKLRSRLLFFLLHKAQGGRRVKRAD</sequence>
<organism evidence="2 3">
    <name type="scientific">Apostasia shenzhenica</name>
    <dbReference type="NCBI Taxonomy" id="1088818"/>
    <lineage>
        <taxon>Eukaryota</taxon>
        <taxon>Viridiplantae</taxon>
        <taxon>Streptophyta</taxon>
        <taxon>Embryophyta</taxon>
        <taxon>Tracheophyta</taxon>
        <taxon>Spermatophyta</taxon>
        <taxon>Magnoliopsida</taxon>
        <taxon>Liliopsida</taxon>
        <taxon>Asparagales</taxon>
        <taxon>Orchidaceae</taxon>
        <taxon>Apostasioideae</taxon>
        <taxon>Apostasia</taxon>
    </lineage>
</organism>
<dbReference type="EMBL" id="KZ451974">
    <property type="protein sequence ID" value="PKA56274.1"/>
    <property type="molecule type" value="Genomic_DNA"/>
</dbReference>
<proteinExistence type="predicted"/>
<reference evidence="2 3" key="1">
    <citation type="journal article" date="2017" name="Nature">
        <title>The Apostasia genome and the evolution of orchids.</title>
        <authorList>
            <person name="Zhang G.Q."/>
            <person name="Liu K.W."/>
            <person name="Li Z."/>
            <person name="Lohaus R."/>
            <person name="Hsiao Y.Y."/>
            <person name="Niu S.C."/>
            <person name="Wang J.Y."/>
            <person name="Lin Y.C."/>
            <person name="Xu Q."/>
            <person name="Chen L.J."/>
            <person name="Yoshida K."/>
            <person name="Fujiwara S."/>
            <person name="Wang Z.W."/>
            <person name="Zhang Y.Q."/>
            <person name="Mitsuda N."/>
            <person name="Wang M."/>
            <person name="Liu G.H."/>
            <person name="Pecoraro L."/>
            <person name="Huang H.X."/>
            <person name="Xiao X.J."/>
            <person name="Lin M."/>
            <person name="Wu X.Y."/>
            <person name="Wu W.L."/>
            <person name="Chen Y.Y."/>
            <person name="Chang S.B."/>
            <person name="Sakamoto S."/>
            <person name="Ohme-Takagi M."/>
            <person name="Yagi M."/>
            <person name="Zeng S.J."/>
            <person name="Shen C.Y."/>
            <person name="Yeh C.M."/>
            <person name="Luo Y.B."/>
            <person name="Tsai W.C."/>
            <person name="Van de Peer Y."/>
            <person name="Liu Z.J."/>
        </authorList>
    </citation>
    <scope>NUCLEOTIDE SEQUENCE [LARGE SCALE GENOMIC DNA]</scope>
    <source>
        <strain evidence="3">cv. Shenzhen</strain>
        <tissue evidence="2">Stem</tissue>
    </source>
</reference>